<proteinExistence type="inferred from homology"/>
<keyword evidence="6 7" id="KW-0030">Aminoacyl-tRNA synthetase</keyword>
<protein>
    <submittedName>
        <fullName evidence="9">tRNA glutamyl-Q synthetase</fullName>
    </submittedName>
</protein>
<reference evidence="9 10" key="1">
    <citation type="submission" date="2021-05" db="EMBL/GenBank/DDBJ databases">
        <authorList>
            <person name="Zhang Z.D."/>
            <person name="Osman G."/>
        </authorList>
    </citation>
    <scope>NUCLEOTIDE SEQUENCE [LARGE SCALE GENOMIC DNA]</scope>
    <source>
        <strain evidence="9 10">KCTC 32217</strain>
    </source>
</reference>
<dbReference type="EMBL" id="JAHCMY010000001">
    <property type="protein sequence ID" value="MBS9523270.1"/>
    <property type="molecule type" value="Genomic_DNA"/>
</dbReference>
<dbReference type="PROSITE" id="PS00178">
    <property type="entry name" value="AA_TRNA_LIGASE_I"/>
    <property type="match status" value="1"/>
</dbReference>
<name>A0AAP2CGA8_9BACT</name>
<dbReference type="PANTHER" id="PTHR43311">
    <property type="entry name" value="GLUTAMATE--TRNA LIGASE"/>
    <property type="match status" value="1"/>
</dbReference>
<dbReference type="GO" id="GO:0005524">
    <property type="term" value="F:ATP binding"/>
    <property type="evidence" value="ECO:0007669"/>
    <property type="project" value="UniProtKB-KW"/>
</dbReference>
<dbReference type="RefSeq" id="WP_213944127.1">
    <property type="nucleotide sequence ID" value="NZ_JAHCMY010000001.1"/>
</dbReference>
<evidence type="ECO:0000256" key="1">
    <source>
        <dbReference type="ARBA" id="ARBA00022598"/>
    </source>
</evidence>
<dbReference type="InterPro" id="IPR049940">
    <property type="entry name" value="GluQ/Sye"/>
</dbReference>
<evidence type="ECO:0000313" key="9">
    <source>
        <dbReference type="EMBL" id="MBS9523270.1"/>
    </source>
</evidence>
<keyword evidence="1 7" id="KW-0436">Ligase</keyword>
<dbReference type="GO" id="GO:0005829">
    <property type="term" value="C:cytosol"/>
    <property type="evidence" value="ECO:0007669"/>
    <property type="project" value="TreeGrafter"/>
</dbReference>
<gene>
    <name evidence="9" type="ORF">KI659_04490</name>
</gene>
<dbReference type="Gene3D" id="3.40.50.620">
    <property type="entry name" value="HUPs"/>
    <property type="match status" value="1"/>
</dbReference>
<comment type="caution">
    <text evidence="9">The sequence shown here is derived from an EMBL/GenBank/DDBJ whole genome shotgun (WGS) entry which is preliminary data.</text>
</comment>
<evidence type="ECO:0000259" key="8">
    <source>
        <dbReference type="Pfam" id="PF00749"/>
    </source>
</evidence>
<dbReference type="Pfam" id="PF00749">
    <property type="entry name" value="tRNA-synt_1c"/>
    <property type="match status" value="1"/>
</dbReference>
<feature type="domain" description="Glutamyl/glutaminyl-tRNA synthetase class Ib catalytic" evidence="8">
    <location>
        <begin position="5"/>
        <end position="270"/>
    </location>
</feature>
<sequence length="292" mass="33419">MKFTKTRLAPTPSGYLHLGNVLNFLITAALARQQGATILLRIDDLDQARKRAAYVQDIFETLEYLKIPFDEGPKDMKDFENNWSQVHRLPLYQNALEGLKAQKAIFSCSCSRKQILSRSKKGIYKGKCIPKNLLFEKKDCCWRCRVKGKTVTSYQTLEGHKKEIQLPKKLQHFIVRRKHLLPAYQIASLVDDLHYGIDMIVRGEDLLGSTAAQLILSEILDEANFANICFYHHPLIKDESSIKLSKSAGSTSIHYMRSIGIPPSDIYKMVSDFLKMEPVNKFEEFVEGFRMG</sequence>
<evidence type="ECO:0000256" key="4">
    <source>
        <dbReference type="ARBA" id="ARBA00022833"/>
    </source>
</evidence>
<dbReference type="PRINTS" id="PR00987">
    <property type="entry name" value="TRNASYNTHGLU"/>
</dbReference>
<evidence type="ECO:0000256" key="2">
    <source>
        <dbReference type="ARBA" id="ARBA00022723"/>
    </source>
</evidence>
<comment type="similarity">
    <text evidence="7">Belongs to the class-I aminoacyl-tRNA synthetase family.</text>
</comment>
<evidence type="ECO:0000256" key="6">
    <source>
        <dbReference type="ARBA" id="ARBA00023146"/>
    </source>
</evidence>
<accession>A0AAP2CGA8</accession>
<dbReference type="InterPro" id="IPR000924">
    <property type="entry name" value="Glu/Gln-tRNA-synth"/>
</dbReference>
<evidence type="ECO:0000256" key="7">
    <source>
        <dbReference type="RuleBase" id="RU363037"/>
    </source>
</evidence>
<keyword evidence="10" id="KW-1185">Reference proteome</keyword>
<dbReference type="SUPFAM" id="SSF52374">
    <property type="entry name" value="Nucleotidylyl transferase"/>
    <property type="match status" value="1"/>
</dbReference>
<dbReference type="InterPro" id="IPR001412">
    <property type="entry name" value="aa-tRNA-synth_I_CS"/>
</dbReference>
<keyword evidence="3 7" id="KW-0547">Nucleotide-binding</keyword>
<keyword evidence="4" id="KW-0862">Zinc</keyword>
<keyword evidence="7" id="KW-0648">Protein biosynthesis</keyword>
<evidence type="ECO:0000256" key="5">
    <source>
        <dbReference type="ARBA" id="ARBA00022840"/>
    </source>
</evidence>
<dbReference type="GO" id="GO:0006424">
    <property type="term" value="P:glutamyl-tRNA aminoacylation"/>
    <property type="evidence" value="ECO:0007669"/>
    <property type="project" value="TreeGrafter"/>
</dbReference>
<dbReference type="AlphaFoldDB" id="A0AAP2CGA8"/>
<dbReference type="Proteomes" id="UP001319104">
    <property type="component" value="Unassembled WGS sequence"/>
</dbReference>
<dbReference type="PANTHER" id="PTHR43311:SF1">
    <property type="entry name" value="GLUTAMYL-Q TRNA(ASP) SYNTHETASE"/>
    <property type="match status" value="1"/>
</dbReference>
<organism evidence="9 10">
    <name type="scientific">Litoribacter ruber</name>
    <dbReference type="NCBI Taxonomy" id="702568"/>
    <lineage>
        <taxon>Bacteria</taxon>
        <taxon>Pseudomonadati</taxon>
        <taxon>Bacteroidota</taxon>
        <taxon>Cytophagia</taxon>
        <taxon>Cytophagales</taxon>
        <taxon>Cyclobacteriaceae</taxon>
        <taxon>Litoribacter</taxon>
    </lineage>
</organism>
<keyword evidence="2" id="KW-0479">Metal-binding</keyword>
<evidence type="ECO:0000256" key="3">
    <source>
        <dbReference type="ARBA" id="ARBA00022741"/>
    </source>
</evidence>
<dbReference type="InterPro" id="IPR020058">
    <property type="entry name" value="Glu/Gln-tRNA-synth_Ib_cat-dom"/>
</dbReference>
<evidence type="ECO:0000313" key="10">
    <source>
        <dbReference type="Proteomes" id="UP001319104"/>
    </source>
</evidence>
<keyword evidence="5 7" id="KW-0067">ATP-binding</keyword>
<dbReference type="GO" id="GO:0004818">
    <property type="term" value="F:glutamate-tRNA ligase activity"/>
    <property type="evidence" value="ECO:0007669"/>
    <property type="project" value="TreeGrafter"/>
</dbReference>
<dbReference type="InterPro" id="IPR014729">
    <property type="entry name" value="Rossmann-like_a/b/a_fold"/>
</dbReference>